<keyword evidence="3" id="KW-1185">Reference proteome</keyword>
<dbReference type="PANTHER" id="PTHR33112">
    <property type="entry name" value="DOMAIN PROTEIN, PUTATIVE-RELATED"/>
    <property type="match status" value="1"/>
</dbReference>
<dbReference type="AlphaFoldDB" id="A0A8H6IN86"/>
<dbReference type="Pfam" id="PF06985">
    <property type="entry name" value="HET"/>
    <property type="match status" value="1"/>
</dbReference>
<evidence type="ECO:0000259" key="1">
    <source>
        <dbReference type="Pfam" id="PF06985"/>
    </source>
</evidence>
<reference evidence="2 3" key="1">
    <citation type="journal article" date="2020" name="Phytopathology">
        <title>Genome Sequence Resources of Colletotrichum truncatum, C. plurivorum, C. musicola, and C. sojae: Four Species Pathogenic to Soybean (Glycine max).</title>
        <authorList>
            <person name="Rogerio F."/>
            <person name="Boufleur T.R."/>
            <person name="Ciampi-Guillardi M."/>
            <person name="Sukno S.A."/>
            <person name="Thon M.R."/>
            <person name="Massola Junior N.S."/>
            <person name="Baroncelli R."/>
        </authorList>
    </citation>
    <scope>NUCLEOTIDE SEQUENCE [LARGE SCALE GENOMIC DNA]</scope>
    <source>
        <strain evidence="2 3">LFN0009</strain>
    </source>
</reference>
<organism evidence="2 3">
    <name type="scientific">Colletotrichum sojae</name>
    <dbReference type="NCBI Taxonomy" id="2175907"/>
    <lineage>
        <taxon>Eukaryota</taxon>
        <taxon>Fungi</taxon>
        <taxon>Dikarya</taxon>
        <taxon>Ascomycota</taxon>
        <taxon>Pezizomycotina</taxon>
        <taxon>Sordariomycetes</taxon>
        <taxon>Hypocreomycetidae</taxon>
        <taxon>Glomerellales</taxon>
        <taxon>Glomerellaceae</taxon>
        <taxon>Colletotrichum</taxon>
        <taxon>Colletotrichum orchidearum species complex</taxon>
    </lineage>
</organism>
<evidence type="ECO:0000313" key="3">
    <source>
        <dbReference type="Proteomes" id="UP000652219"/>
    </source>
</evidence>
<gene>
    <name evidence="2" type="ORF">CSOJ01_15081</name>
</gene>
<comment type="caution">
    <text evidence="2">The sequence shown here is derived from an EMBL/GenBank/DDBJ whole genome shotgun (WGS) entry which is preliminary data.</text>
</comment>
<dbReference type="EMBL" id="WIGN01000574">
    <property type="protein sequence ID" value="KAF6788154.1"/>
    <property type="molecule type" value="Genomic_DNA"/>
</dbReference>
<protein>
    <submittedName>
        <fullName evidence="2">Heterokaryon incompatibility protein</fullName>
    </submittedName>
</protein>
<dbReference type="Proteomes" id="UP000652219">
    <property type="component" value="Unassembled WGS sequence"/>
</dbReference>
<feature type="domain" description="Heterokaryon incompatibility" evidence="1">
    <location>
        <begin position="79"/>
        <end position="255"/>
    </location>
</feature>
<accession>A0A8H6IN86</accession>
<dbReference type="PANTHER" id="PTHR33112:SF16">
    <property type="entry name" value="HETEROKARYON INCOMPATIBILITY DOMAIN-CONTAINING PROTEIN"/>
    <property type="match status" value="1"/>
</dbReference>
<dbReference type="InterPro" id="IPR010730">
    <property type="entry name" value="HET"/>
</dbReference>
<evidence type="ECO:0000313" key="2">
    <source>
        <dbReference type="EMBL" id="KAF6788154.1"/>
    </source>
</evidence>
<sequence>MGLNAPAKRFGRYFKEAEDSNLIKFWVEECEARHLEHCAPDTDFLPTRLIDLGVSLPGQDGDVVRIIETVDGDIKDRRYVALSHRWDHFTADSPQSTTDNISEHRRGISLMSLPRSFQYAVCLSRQLGIRYLWIDSLCILQDSRKDWVGESAQMGQVYGAAFCTVATSNDALDAYESLANDEAESLPSDPDDDDYLPQWVEVYVGQQSREKSRKVDKKYNETESHIVRIFDKTPSDWESMLEESALSGRGWTLQERQLSRRVVHVTRNAILWECRTCRGSEQVPWTDQVAANMHKEARYRIKDEIENPRQPPRGASTFYRYKTWYDLVWDYSNRLLTIEADKLPGLAGLAEAVAEMVGDEYIAGLWEKDLISGLLWKSRRWPEEEEYEGQVIPSRTIMPAPPGFYPGPNGPLEHSRPEQKRAPTWSWMSLDGPVVHWMGSQSVSYYDPELNDDPAITPRDVVVAWDSHGADRDPFSQAEGARLTITGCLQPAKAKYPLHDLFLSNLDSSFWTEGYKTLHDPTEEELATPSSDQNGEGIADEIKMLRARGSHHNDQEMWDCMGVIQYDVLDDGMVPNQTVYVLALRRARWDMWETPYCIYTERDERGLSVDDQVFGLALVPTGEAENEYRRVGVAEFVPSSWFKEENRRTIVVI</sequence>
<proteinExistence type="predicted"/>
<name>A0A8H6IN86_9PEZI</name>